<keyword evidence="15" id="KW-0464">Manganese</keyword>
<comment type="similarity">
    <text evidence="18">Belongs to the GTP cyclohydrolase II family.</text>
</comment>
<keyword evidence="11 18" id="KW-0378">Hydrolase</keyword>
<dbReference type="GO" id="GO:0005525">
    <property type="term" value="F:GTP binding"/>
    <property type="evidence" value="ECO:0007669"/>
    <property type="project" value="UniProtKB-KW"/>
</dbReference>
<reference evidence="20 21" key="1">
    <citation type="journal article" date="2015" name="Genome Announc.">
        <title>Expanding the biotechnology potential of lactobacilli through comparative genomics of 213 strains and associated genera.</title>
        <authorList>
            <person name="Sun Z."/>
            <person name="Harris H.M."/>
            <person name="McCann A."/>
            <person name="Guo C."/>
            <person name="Argimon S."/>
            <person name="Zhang W."/>
            <person name="Yang X."/>
            <person name="Jeffery I.B."/>
            <person name="Cooney J.C."/>
            <person name="Kagawa T.F."/>
            <person name="Liu W."/>
            <person name="Song Y."/>
            <person name="Salvetti E."/>
            <person name="Wrobel A."/>
            <person name="Rasinkangas P."/>
            <person name="Parkhill J."/>
            <person name="Rea M.C."/>
            <person name="O'Sullivan O."/>
            <person name="Ritari J."/>
            <person name="Douillard F.P."/>
            <person name="Paul Ross R."/>
            <person name="Yang R."/>
            <person name="Briner A.E."/>
            <person name="Felis G.E."/>
            <person name="de Vos W.M."/>
            <person name="Barrangou R."/>
            <person name="Klaenhammer T.R."/>
            <person name="Caufield P.W."/>
            <person name="Cui Y."/>
            <person name="Zhang H."/>
            <person name="O'Toole P.W."/>
        </authorList>
    </citation>
    <scope>NUCLEOTIDE SEQUENCE [LARGE SCALE GENOMIC DNA]</scope>
    <source>
        <strain evidence="20 21">DSM 19674</strain>
    </source>
</reference>
<evidence type="ECO:0000256" key="3">
    <source>
        <dbReference type="ARBA" id="ARBA00001946"/>
    </source>
</evidence>
<feature type="binding site" evidence="18">
    <location>
        <position position="317"/>
    </location>
    <ligand>
        <name>GTP</name>
        <dbReference type="ChEBI" id="CHEBI:37565"/>
    </ligand>
</feature>
<evidence type="ECO:0000256" key="12">
    <source>
        <dbReference type="ARBA" id="ARBA00022833"/>
    </source>
</evidence>
<dbReference type="Gene3D" id="3.40.50.10990">
    <property type="entry name" value="GTP cyclohydrolase II"/>
    <property type="match status" value="1"/>
</dbReference>
<keyword evidence="9 18" id="KW-0479">Metal-binding</keyword>
<evidence type="ECO:0000256" key="6">
    <source>
        <dbReference type="ARBA" id="ARBA00004904"/>
    </source>
</evidence>
<feature type="binding site" evidence="18">
    <location>
        <position position="357"/>
    </location>
    <ligand>
        <name>GTP</name>
        <dbReference type="ChEBI" id="CHEBI:37565"/>
    </ligand>
</feature>
<comment type="catalytic activity">
    <reaction evidence="17 18">
        <text>GTP + 4 H2O = 2,5-diamino-6-hydroxy-4-(5-phosphoribosylamino)-pyrimidine + formate + 2 phosphate + 3 H(+)</text>
        <dbReference type="Rhea" id="RHEA:23704"/>
        <dbReference type="ChEBI" id="CHEBI:15377"/>
        <dbReference type="ChEBI" id="CHEBI:15378"/>
        <dbReference type="ChEBI" id="CHEBI:15740"/>
        <dbReference type="ChEBI" id="CHEBI:37565"/>
        <dbReference type="ChEBI" id="CHEBI:43474"/>
        <dbReference type="ChEBI" id="CHEBI:58614"/>
        <dbReference type="EC" id="3.5.4.25"/>
    </reaction>
</comment>
<comment type="caution">
    <text evidence="20">The sequence shown here is derived from an EMBL/GenBank/DDBJ whole genome shotgun (WGS) entry which is preliminary data.</text>
</comment>
<feature type="binding site" evidence="18">
    <location>
        <position position="257"/>
    </location>
    <ligand>
        <name>Zn(2+)</name>
        <dbReference type="ChEBI" id="CHEBI:29105"/>
        <note>catalytic</note>
    </ligand>
</feature>
<dbReference type="GO" id="GO:0008270">
    <property type="term" value="F:zinc ion binding"/>
    <property type="evidence" value="ECO:0007669"/>
    <property type="project" value="UniProtKB-UniRule"/>
</dbReference>
<comment type="cofactor">
    <cofactor evidence="2">
        <name>Mn(2+)</name>
        <dbReference type="ChEBI" id="CHEBI:29035"/>
    </cofactor>
</comment>
<dbReference type="EC" id="3.5.4.25" evidence="18"/>
<dbReference type="EMBL" id="AZDY01000037">
    <property type="protein sequence ID" value="KRK82983.1"/>
    <property type="molecule type" value="Genomic_DNA"/>
</dbReference>
<evidence type="ECO:0000256" key="5">
    <source>
        <dbReference type="ARBA" id="ARBA00004853"/>
    </source>
</evidence>
<dbReference type="Pfam" id="PF00925">
    <property type="entry name" value="GTP_cyclohydro2"/>
    <property type="match status" value="1"/>
</dbReference>
<dbReference type="HAMAP" id="MF_00179">
    <property type="entry name" value="RibA"/>
    <property type="match status" value="1"/>
</dbReference>
<dbReference type="GO" id="GO:0009231">
    <property type="term" value="P:riboflavin biosynthetic process"/>
    <property type="evidence" value="ECO:0007669"/>
    <property type="project" value="UniProtKB-UniRule"/>
</dbReference>
<evidence type="ECO:0000313" key="20">
    <source>
        <dbReference type="EMBL" id="KRK82983.1"/>
    </source>
</evidence>
<comment type="cofactor">
    <cofactor evidence="3">
        <name>Mg(2+)</name>
        <dbReference type="ChEBI" id="CHEBI:18420"/>
    </cofactor>
</comment>
<protein>
    <recommendedName>
        <fullName evidence="18">GTP cyclohydrolase-2</fullName>
        <ecNumber evidence="18">3.5.4.25</ecNumber>
    </recommendedName>
    <alternativeName>
        <fullName evidence="18">GTP cyclohydrolase II</fullName>
    </alternativeName>
</protein>
<dbReference type="NCBIfam" id="TIGR00506">
    <property type="entry name" value="ribB"/>
    <property type="match status" value="1"/>
</dbReference>
<dbReference type="GO" id="GO:0003935">
    <property type="term" value="F:GTP cyclohydrolase II activity"/>
    <property type="evidence" value="ECO:0007669"/>
    <property type="project" value="UniProtKB-UniRule"/>
</dbReference>
<dbReference type="InterPro" id="IPR017945">
    <property type="entry name" value="DHBP_synth_RibB-like_a/b_dom"/>
</dbReference>
<accession>A0A0R1KUX7</accession>
<evidence type="ECO:0000256" key="4">
    <source>
        <dbReference type="ARBA" id="ARBA00002284"/>
    </source>
</evidence>
<evidence type="ECO:0000256" key="17">
    <source>
        <dbReference type="ARBA" id="ARBA00049295"/>
    </source>
</evidence>
<dbReference type="InterPro" id="IPR000422">
    <property type="entry name" value="DHBP_synthase_RibB"/>
</dbReference>
<evidence type="ECO:0000256" key="2">
    <source>
        <dbReference type="ARBA" id="ARBA00001936"/>
    </source>
</evidence>
<comment type="function">
    <text evidence="18">Catalyzes the conversion of GTP to 2,5-diamino-6-ribosylamino-4(3H)-pyrimidinone 5'-phosphate (DARP), formate and pyrophosphate.</text>
</comment>
<dbReference type="UniPathway" id="UPA00275">
    <property type="reaction ID" value="UER00399"/>
</dbReference>
<feature type="binding site" evidence="18">
    <location>
        <position position="270"/>
    </location>
    <ligand>
        <name>Zn(2+)</name>
        <dbReference type="ChEBI" id="CHEBI:29105"/>
        <note>catalytic</note>
    </ligand>
</feature>
<dbReference type="RefSeq" id="WP_056952191.1">
    <property type="nucleotide sequence ID" value="NZ_AZDY01000037.1"/>
</dbReference>
<evidence type="ECO:0000259" key="19">
    <source>
        <dbReference type="Pfam" id="PF00925"/>
    </source>
</evidence>
<proteinExistence type="inferred from homology"/>
<gene>
    <name evidence="18" type="primary">ribA</name>
    <name evidence="20" type="ORF">FC78_GL001789</name>
</gene>
<evidence type="ECO:0000256" key="9">
    <source>
        <dbReference type="ARBA" id="ARBA00022723"/>
    </source>
</evidence>
<feature type="binding site" evidence="18">
    <location>
        <begin position="295"/>
        <end position="297"/>
    </location>
    <ligand>
        <name>GTP</name>
        <dbReference type="ChEBI" id="CHEBI:37565"/>
    </ligand>
</feature>
<evidence type="ECO:0000256" key="18">
    <source>
        <dbReference type="HAMAP-Rule" id="MF_00179"/>
    </source>
</evidence>
<feature type="binding site" evidence="18">
    <location>
        <begin position="252"/>
        <end position="256"/>
    </location>
    <ligand>
        <name>GTP</name>
        <dbReference type="ChEBI" id="CHEBI:37565"/>
    </ligand>
</feature>
<dbReference type="Gene3D" id="3.90.870.10">
    <property type="entry name" value="DHBP synthase"/>
    <property type="match status" value="1"/>
</dbReference>
<comment type="pathway">
    <text evidence="5 18">Cofactor biosynthesis; riboflavin biosynthesis; 5-amino-6-(D-ribitylamino)uracil from GTP: step 1/4.</text>
</comment>
<keyword evidence="13" id="KW-0460">Magnesium</keyword>
<name>A0A0R1KUX7_9LACO</name>
<evidence type="ECO:0000313" key="21">
    <source>
        <dbReference type="Proteomes" id="UP000051515"/>
    </source>
</evidence>
<dbReference type="PIRSF" id="PIRSF001259">
    <property type="entry name" value="RibA"/>
    <property type="match status" value="1"/>
</dbReference>
<organism evidence="20 21">
    <name type="scientific">Companilactobacillus bobalius DSM 19674</name>
    <dbReference type="NCBI Taxonomy" id="1423788"/>
    <lineage>
        <taxon>Bacteria</taxon>
        <taxon>Bacillati</taxon>
        <taxon>Bacillota</taxon>
        <taxon>Bacilli</taxon>
        <taxon>Lactobacillales</taxon>
        <taxon>Lactobacillaceae</taxon>
        <taxon>Companilactobacillus</taxon>
        <taxon>Companilactobacillus bobalius</taxon>
    </lineage>
</organism>
<feature type="domain" description="GTP cyclohydrolase II" evidence="19">
    <location>
        <begin position="212"/>
        <end position="369"/>
    </location>
</feature>
<dbReference type="FunFam" id="3.90.870.10:FF:000001">
    <property type="entry name" value="Riboflavin biosynthesis protein RibBA"/>
    <property type="match status" value="1"/>
</dbReference>
<dbReference type="InterPro" id="IPR032677">
    <property type="entry name" value="GTP_cyclohydro_II"/>
</dbReference>
<feature type="binding site" evidence="18">
    <location>
        <position position="273"/>
    </location>
    <ligand>
        <name>GTP</name>
        <dbReference type="ChEBI" id="CHEBI:37565"/>
    </ligand>
</feature>
<evidence type="ECO:0000256" key="11">
    <source>
        <dbReference type="ARBA" id="ARBA00022801"/>
    </source>
</evidence>
<keyword evidence="12 18" id="KW-0862">Zinc</keyword>
<dbReference type="NCBIfam" id="NF001591">
    <property type="entry name" value="PRK00393.1"/>
    <property type="match status" value="1"/>
</dbReference>
<comment type="function">
    <text evidence="4">Catalyzes the conversion of D-ribulose 5-phosphate to formate and 3,4-dihydroxy-2-butanone 4-phosphate.</text>
</comment>
<evidence type="ECO:0000256" key="10">
    <source>
        <dbReference type="ARBA" id="ARBA00022741"/>
    </source>
</evidence>
<sequence>MTIKTTIQKVERAIEELRQGKLIIVADSTEREAEGDMVGLADFVTPETVNFMIKHARGLLCAPMSSDRAKKLGLHLMTNSHDAFNTAFTISTDTKTTTTGISAFDRAKTLKELATSNDPEDFYHPGHIFPLIAKDNGVLERDGHTEAAVDLTKLVQASPVAYICEIVKEDGKMARRPELKAFAQEHHMSLITIADIVNYRFACDNNVLTEVSDVDLPTKYGHFRLKSFTFKDEPVLVIYKGQIAQQKSVLTRIHSECFTGDVLGSERCDCGEQLASALRKIEKNGSGALIYLNQEGRGIGLINKLRAYQLQDKGLDTVEANEKLGFPADQRNYRIAAAVLGQLKIKSVSLLTNNPDKIEQLQQMGIEVSRVPLEMKPNVHDQHYLETKKQKFHHLLSEVK</sequence>
<dbReference type="CDD" id="cd00641">
    <property type="entry name" value="GTP_cyclohydro2"/>
    <property type="match status" value="1"/>
</dbReference>
<dbReference type="PATRIC" id="fig|1423788.3.peg.1845"/>
<keyword evidence="21" id="KW-1185">Reference proteome</keyword>
<comment type="pathway">
    <text evidence="6">Cofactor biosynthesis; riboflavin biosynthesis; 2-hydroxy-3-oxobutyl phosphate from D-ribulose 5-phosphate: step 1/1.</text>
</comment>
<dbReference type="GO" id="GO:0005829">
    <property type="term" value="C:cytosol"/>
    <property type="evidence" value="ECO:0007669"/>
    <property type="project" value="TreeGrafter"/>
</dbReference>
<comment type="cofactor">
    <cofactor evidence="18">
        <name>Zn(2+)</name>
        <dbReference type="ChEBI" id="CHEBI:29105"/>
    </cofactor>
    <text evidence="18">Binds 1 zinc ion per subunit.</text>
</comment>
<dbReference type="Proteomes" id="UP000051515">
    <property type="component" value="Unassembled WGS sequence"/>
</dbReference>
<evidence type="ECO:0000256" key="13">
    <source>
        <dbReference type="ARBA" id="ARBA00022842"/>
    </source>
</evidence>
<keyword evidence="14 18" id="KW-0342">GTP-binding</keyword>
<dbReference type="InterPro" id="IPR036144">
    <property type="entry name" value="RibA-like_sf"/>
</dbReference>
<dbReference type="SUPFAM" id="SSF142695">
    <property type="entry name" value="RibA-like"/>
    <property type="match status" value="1"/>
</dbReference>
<dbReference type="Pfam" id="PF00926">
    <property type="entry name" value="DHBP_synthase"/>
    <property type="match status" value="1"/>
</dbReference>
<dbReference type="PANTHER" id="PTHR21327">
    <property type="entry name" value="GTP CYCLOHYDROLASE II-RELATED"/>
    <property type="match status" value="1"/>
</dbReference>
<comment type="catalytic activity">
    <reaction evidence="1">
        <text>D-ribulose 5-phosphate = (2S)-2-hydroxy-3-oxobutyl phosphate + formate + H(+)</text>
        <dbReference type="Rhea" id="RHEA:18457"/>
        <dbReference type="ChEBI" id="CHEBI:15378"/>
        <dbReference type="ChEBI" id="CHEBI:15740"/>
        <dbReference type="ChEBI" id="CHEBI:58121"/>
        <dbReference type="ChEBI" id="CHEBI:58830"/>
        <dbReference type="EC" id="4.1.99.12"/>
    </reaction>
</comment>
<feature type="active site" description="Proton acceptor" evidence="18">
    <location>
        <position position="329"/>
    </location>
</feature>
<dbReference type="AlphaFoldDB" id="A0A0R1KUX7"/>
<keyword evidence="8 18" id="KW-0686">Riboflavin biosynthesis</keyword>
<dbReference type="OrthoDB" id="9793111at2"/>
<comment type="similarity">
    <text evidence="7">In the N-terminal section; belongs to the DHBP synthase family.</text>
</comment>
<feature type="active site" description="Nucleophile" evidence="18">
    <location>
        <position position="331"/>
    </location>
</feature>
<feature type="binding site" evidence="18">
    <location>
        <position position="268"/>
    </location>
    <ligand>
        <name>Zn(2+)</name>
        <dbReference type="ChEBI" id="CHEBI:29105"/>
        <note>catalytic</note>
    </ligand>
</feature>
<dbReference type="FunFam" id="3.40.50.10990:FF:000002">
    <property type="entry name" value="GTP cyclohydrolase-2"/>
    <property type="match status" value="1"/>
</dbReference>
<dbReference type="InterPro" id="IPR000926">
    <property type="entry name" value="RibA"/>
</dbReference>
<dbReference type="STRING" id="1423788.FC78_GL001789"/>
<evidence type="ECO:0000256" key="8">
    <source>
        <dbReference type="ARBA" id="ARBA00022619"/>
    </source>
</evidence>
<evidence type="ECO:0000256" key="15">
    <source>
        <dbReference type="ARBA" id="ARBA00023211"/>
    </source>
</evidence>
<dbReference type="NCBIfam" id="TIGR00505">
    <property type="entry name" value="ribA"/>
    <property type="match status" value="1"/>
</dbReference>
<feature type="binding site" evidence="18">
    <location>
        <position position="352"/>
    </location>
    <ligand>
        <name>GTP</name>
        <dbReference type="ChEBI" id="CHEBI:37565"/>
    </ligand>
</feature>
<evidence type="ECO:0000256" key="14">
    <source>
        <dbReference type="ARBA" id="ARBA00023134"/>
    </source>
</evidence>
<keyword evidence="16" id="KW-0456">Lyase</keyword>
<evidence type="ECO:0000256" key="16">
    <source>
        <dbReference type="ARBA" id="ARBA00023239"/>
    </source>
</evidence>
<evidence type="ECO:0000256" key="1">
    <source>
        <dbReference type="ARBA" id="ARBA00000141"/>
    </source>
</evidence>
<keyword evidence="10 18" id="KW-0547">Nucleotide-binding</keyword>
<dbReference type="GO" id="GO:0008686">
    <property type="term" value="F:3,4-dihydroxy-2-butanone-4-phosphate synthase activity"/>
    <property type="evidence" value="ECO:0007669"/>
    <property type="project" value="UniProtKB-EC"/>
</dbReference>
<dbReference type="SUPFAM" id="SSF55821">
    <property type="entry name" value="YrdC/RibB"/>
    <property type="match status" value="1"/>
</dbReference>
<evidence type="ECO:0000256" key="7">
    <source>
        <dbReference type="ARBA" id="ARBA00005520"/>
    </source>
</evidence>
<dbReference type="PANTHER" id="PTHR21327:SF18">
    <property type="entry name" value="3,4-DIHYDROXY-2-BUTANONE 4-PHOSPHATE SYNTHASE"/>
    <property type="match status" value="1"/>
</dbReference>